<dbReference type="EnsemblPlants" id="AVESA.00010b.r2.5DG0935310.1">
    <property type="protein sequence ID" value="AVESA.00010b.r2.5DG0935310.1.CDS"/>
    <property type="gene ID" value="AVESA.00010b.r2.5DG0935310"/>
</dbReference>
<accession>A0ACD5Y3D7</accession>
<name>A0ACD5Y3D7_AVESA</name>
<evidence type="ECO:0000313" key="1">
    <source>
        <dbReference type="EnsemblPlants" id="AVESA.00010b.r2.5DG0935310.1.CDS"/>
    </source>
</evidence>
<dbReference type="Proteomes" id="UP001732700">
    <property type="component" value="Chromosome 5D"/>
</dbReference>
<reference evidence="1" key="2">
    <citation type="submission" date="2025-09" db="UniProtKB">
        <authorList>
            <consortium name="EnsemblPlants"/>
        </authorList>
    </citation>
    <scope>IDENTIFICATION</scope>
</reference>
<keyword evidence="2" id="KW-1185">Reference proteome</keyword>
<evidence type="ECO:0000313" key="2">
    <source>
        <dbReference type="Proteomes" id="UP001732700"/>
    </source>
</evidence>
<sequence length="676" mass="76431">MDNTMLHTSQHTSGGTSQFKFEFLKKITNNFSEDRIIGSGAYGVVYKGVMDNGETIAVKKLKYMPPDHESEKQFHNECTNLMRVQHQNIVRLVGYCDETHRLCVKYDGEYVFADENERALCFEYLQGGSLDKHDSDEPCKLDWGMCYKIIKGVCEGLNHLHNGYKDSIFHLDLKPANILLDNCMIPKIGDFGLSRLFSTTKTCTTTTPLGTVGYTPPEYVDKQEISPKYDVFSLGVVIIHIMAGHKYYYDHVDTPSKIIELVCENWEKRLHATMWSHALKEVKTCIEIALRCVKSNRQERPTISKIVDELNWTDIAKAPLTHEATSLQRREALCYNQCTNSVLMGVHGNTTGIDSAEGIDYIPAMFDEVGGNNRSMHDPMNYVHESKESILRDMVADAIGGRASRAISEPRDVDGHPRRNTELRAEGNIHTPLTMDTIGSLFQWARCTISSQWGSTEGQRFHQELCCLESGLQYLTDTLPAMYDLIDRAEWRSHKHRVAELLPNLKDAVYDADDLLDEFRWYMLNVKLEGNGSQSLSRDFFDSVIQGSFIKSVNGIRDRLDNISTRLLNMGLHEVTARFDKSVRPETSSFPNETKIFGRDMELKKIIEFLCKPRNSNSANTKRQKGNSAVDVSTSTSASNQVSSEASIADLTVLPIVGLGVLERPLWLNISVVIHK</sequence>
<reference evidence="1" key="1">
    <citation type="submission" date="2021-05" db="EMBL/GenBank/DDBJ databases">
        <authorList>
            <person name="Scholz U."/>
            <person name="Mascher M."/>
            <person name="Fiebig A."/>
        </authorList>
    </citation>
    <scope>NUCLEOTIDE SEQUENCE [LARGE SCALE GENOMIC DNA]</scope>
</reference>
<proteinExistence type="predicted"/>
<organism evidence="1 2">
    <name type="scientific">Avena sativa</name>
    <name type="common">Oat</name>
    <dbReference type="NCBI Taxonomy" id="4498"/>
    <lineage>
        <taxon>Eukaryota</taxon>
        <taxon>Viridiplantae</taxon>
        <taxon>Streptophyta</taxon>
        <taxon>Embryophyta</taxon>
        <taxon>Tracheophyta</taxon>
        <taxon>Spermatophyta</taxon>
        <taxon>Magnoliopsida</taxon>
        <taxon>Liliopsida</taxon>
        <taxon>Poales</taxon>
        <taxon>Poaceae</taxon>
        <taxon>BOP clade</taxon>
        <taxon>Pooideae</taxon>
        <taxon>Poodae</taxon>
        <taxon>Poeae</taxon>
        <taxon>Poeae Chloroplast Group 1 (Aveneae type)</taxon>
        <taxon>Aveninae</taxon>
        <taxon>Avena</taxon>
    </lineage>
</organism>
<protein>
    <submittedName>
        <fullName evidence="1">Uncharacterized protein</fullName>
    </submittedName>
</protein>